<sequence length="263" mass="29488">MTLLNAQMGNIFSKLQSSVKAPAAVAGQKNTPLSPPIKNKLLDVIAHDLIGEMYGLMKISADLELADQKNEALGEMIYDCRNSIIAHIQFVNSLLEYWRLDAGQAQPQKQIVETRALIDRVIQSQRYAAGEKEVKVQVTINDDLPRQLITDEFRLRNVLCNLLSNAITHSKREGSISLRVESIERGKILFCIRDGRGNVTSKEQRSMFKPFVLKESGTECYKKQNLNLFIAAWITDTLLKGTLSGEPDHAGGFKMYLTIPIKL</sequence>
<dbReference type="PANTHER" id="PTHR43719">
    <property type="entry name" value="TWO-COMPONENT HISTIDINE KINASE"/>
    <property type="match status" value="1"/>
</dbReference>
<dbReference type="PANTHER" id="PTHR43719:SF28">
    <property type="entry name" value="PEROXIDE STRESS-ACTIVATED HISTIDINE KINASE MAK1-RELATED"/>
    <property type="match status" value="1"/>
</dbReference>
<evidence type="ECO:0000259" key="2">
    <source>
        <dbReference type="PROSITE" id="PS50109"/>
    </source>
</evidence>
<dbReference type="Proteomes" id="UP000294498">
    <property type="component" value="Unassembled WGS sequence"/>
</dbReference>
<feature type="domain" description="Histidine kinase" evidence="2">
    <location>
        <begin position="44"/>
        <end position="263"/>
    </location>
</feature>
<evidence type="ECO:0000313" key="4">
    <source>
        <dbReference type="Proteomes" id="UP000294498"/>
    </source>
</evidence>
<evidence type="ECO:0000256" key="1">
    <source>
        <dbReference type="ARBA" id="ARBA00022553"/>
    </source>
</evidence>
<protein>
    <submittedName>
        <fullName evidence="3">Histidine kinase/DNA gyrase B/HSP90-like ATPase</fullName>
    </submittedName>
</protein>
<gene>
    <name evidence="3" type="ORF">EDB95_4968</name>
</gene>
<dbReference type="InterPro" id="IPR050956">
    <property type="entry name" value="2C_system_His_kinase"/>
</dbReference>
<organism evidence="3 4">
    <name type="scientific">Dinghuibacter silviterrae</name>
    <dbReference type="NCBI Taxonomy" id="1539049"/>
    <lineage>
        <taxon>Bacteria</taxon>
        <taxon>Pseudomonadati</taxon>
        <taxon>Bacteroidota</taxon>
        <taxon>Chitinophagia</taxon>
        <taxon>Chitinophagales</taxon>
        <taxon>Chitinophagaceae</taxon>
        <taxon>Dinghuibacter</taxon>
    </lineage>
</organism>
<proteinExistence type="predicted"/>
<name>A0A4R8DHW0_9BACT</name>
<dbReference type="Gene3D" id="3.30.565.10">
    <property type="entry name" value="Histidine kinase-like ATPase, C-terminal domain"/>
    <property type="match status" value="1"/>
</dbReference>
<keyword evidence="4" id="KW-1185">Reference proteome</keyword>
<dbReference type="InterPro" id="IPR003594">
    <property type="entry name" value="HATPase_dom"/>
</dbReference>
<dbReference type="InterPro" id="IPR036890">
    <property type="entry name" value="HATPase_C_sf"/>
</dbReference>
<evidence type="ECO:0000313" key="3">
    <source>
        <dbReference type="EMBL" id="TDW97127.1"/>
    </source>
</evidence>
<keyword evidence="1" id="KW-0597">Phosphoprotein</keyword>
<dbReference type="SUPFAM" id="SSF55874">
    <property type="entry name" value="ATPase domain of HSP90 chaperone/DNA topoisomerase II/histidine kinase"/>
    <property type="match status" value="1"/>
</dbReference>
<keyword evidence="3" id="KW-0808">Transferase</keyword>
<dbReference type="AlphaFoldDB" id="A0A4R8DHW0"/>
<dbReference type="InterPro" id="IPR005467">
    <property type="entry name" value="His_kinase_dom"/>
</dbReference>
<dbReference type="EMBL" id="SODV01000002">
    <property type="protein sequence ID" value="TDW97127.1"/>
    <property type="molecule type" value="Genomic_DNA"/>
</dbReference>
<accession>A0A4R8DHW0</accession>
<keyword evidence="3" id="KW-0418">Kinase</keyword>
<dbReference type="GO" id="GO:0016301">
    <property type="term" value="F:kinase activity"/>
    <property type="evidence" value="ECO:0007669"/>
    <property type="project" value="UniProtKB-KW"/>
</dbReference>
<dbReference type="PROSITE" id="PS50109">
    <property type="entry name" value="HIS_KIN"/>
    <property type="match status" value="1"/>
</dbReference>
<reference evidence="3 4" key="1">
    <citation type="submission" date="2019-03" db="EMBL/GenBank/DDBJ databases">
        <title>Genomic Encyclopedia of Type Strains, Phase IV (KMG-IV): sequencing the most valuable type-strain genomes for metagenomic binning, comparative biology and taxonomic classification.</title>
        <authorList>
            <person name="Goeker M."/>
        </authorList>
    </citation>
    <scope>NUCLEOTIDE SEQUENCE [LARGE SCALE GENOMIC DNA]</scope>
    <source>
        <strain evidence="3 4">DSM 100059</strain>
    </source>
</reference>
<comment type="caution">
    <text evidence="3">The sequence shown here is derived from an EMBL/GenBank/DDBJ whole genome shotgun (WGS) entry which is preliminary data.</text>
</comment>
<dbReference type="Pfam" id="PF02518">
    <property type="entry name" value="HATPase_c"/>
    <property type="match status" value="1"/>
</dbReference>